<dbReference type="GO" id="GO:0005737">
    <property type="term" value="C:cytoplasm"/>
    <property type="evidence" value="ECO:0007669"/>
    <property type="project" value="UniProtKB-SubCell"/>
</dbReference>
<dbReference type="Proteomes" id="UP000016088">
    <property type="component" value="Unassembled WGS sequence"/>
</dbReference>
<dbReference type="GO" id="GO:0071630">
    <property type="term" value="P:nuclear protein quality control by the ubiquitin-proteasome system"/>
    <property type="evidence" value="ECO:0007669"/>
    <property type="project" value="UniProtKB-UniRule"/>
</dbReference>
<reference evidence="5 6" key="1">
    <citation type="journal article" date="2011" name="Science">
        <title>Comparative functional genomics of the fission yeasts.</title>
        <authorList>
            <person name="Rhind N."/>
            <person name="Chen Z."/>
            <person name="Yassour M."/>
            <person name="Thompson D.A."/>
            <person name="Haas B.J."/>
            <person name="Habib N."/>
            <person name="Wapinski I."/>
            <person name="Roy S."/>
            <person name="Lin M.F."/>
            <person name="Heiman D.I."/>
            <person name="Young S.K."/>
            <person name="Furuya K."/>
            <person name="Guo Y."/>
            <person name="Pidoux A."/>
            <person name="Chen H.M."/>
            <person name="Robbertse B."/>
            <person name="Goldberg J.M."/>
            <person name="Aoki K."/>
            <person name="Bayne E.H."/>
            <person name="Berlin A.M."/>
            <person name="Desjardins C.A."/>
            <person name="Dobbs E."/>
            <person name="Dukaj L."/>
            <person name="Fan L."/>
            <person name="FitzGerald M.G."/>
            <person name="French C."/>
            <person name="Gujja S."/>
            <person name="Hansen K."/>
            <person name="Keifenheim D."/>
            <person name="Levin J.Z."/>
            <person name="Mosher R.A."/>
            <person name="Mueller C.A."/>
            <person name="Pfiffner J."/>
            <person name="Priest M."/>
            <person name="Russ C."/>
            <person name="Smialowska A."/>
            <person name="Swoboda P."/>
            <person name="Sykes S.M."/>
            <person name="Vaughn M."/>
            <person name="Vengrova S."/>
            <person name="Yoder R."/>
            <person name="Zeng Q."/>
            <person name="Allshire R."/>
            <person name="Baulcombe D."/>
            <person name="Birren B.W."/>
            <person name="Brown W."/>
            <person name="Ekwall K."/>
            <person name="Kellis M."/>
            <person name="Leatherwood J."/>
            <person name="Levin H."/>
            <person name="Margalit H."/>
            <person name="Martienssen R."/>
            <person name="Nieduszynski C.A."/>
            <person name="Spatafora J.W."/>
            <person name="Friedman N."/>
            <person name="Dalgaard J.Z."/>
            <person name="Baumann P."/>
            <person name="Niki H."/>
            <person name="Regev A."/>
            <person name="Nusbaum C."/>
        </authorList>
    </citation>
    <scope>NUCLEOTIDE SEQUENCE [LARGE SCALE GENOMIC DNA]</scope>
    <source>
        <strain evidence="6">yFS286</strain>
    </source>
</reference>
<dbReference type="GO" id="GO:0031965">
    <property type="term" value="C:nuclear membrane"/>
    <property type="evidence" value="ECO:0007669"/>
    <property type="project" value="TreeGrafter"/>
</dbReference>
<evidence type="ECO:0000313" key="5">
    <source>
        <dbReference type="EMBL" id="EPX70743.1"/>
    </source>
</evidence>
<gene>
    <name evidence="5" type="ORF">SOCG_04214</name>
</gene>
<feature type="coiled-coil region" evidence="4">
    <location>
        <begin position="191"/>
        <end position="218"/>
    </location>
</feature>
<comment type="similarity">
    <text evidence="1 3">Belongs to the cut8/STS1 family.</text>
</comment>
<keyword evidence="5" id="KW-0647">Proteasome</keyword>
<dbReference type="GO" id="GO:0031144">
    <property type="term" value="P:proteasome localization"/>
    <property type="evidence" value="ECO:0007669"/>
    <property type="project" value="UniProtKB-UniRule"/>
</dbReference>
<name>S9PTB1_SCHOY</name>
<keyword evidence="3" id="KW-0813">Transport</keyword>
<evidence type="ECO:0000313" key="6">
    <source>
        <dbReference type="Proteomes" id="UP000016088"/>
    </source>
</evidence>
<proteinExistence type="inferred from homology"/>
<dbReference type="OMA" id="DYTPHFL"/>
<dbReference type="GO" id="GO:0070628">
    <property type="term" value="F:proteasome binding"/>
    <property type="evidence" value="ECO:0007669"/>
    <property type="project" value="TreeGrafter"/>
</dbReference>
<dbReference type="VEuPathDB" id="FungiDB:SOCG_04214"/>
<dbReference type="PANTHER" id="PTHR28032">
    <property type="entry name" value="FI02826P"/>
    <property type="match status" value="1"/>
</dbReference>
<dbReference type="GO" id="GO:0000502">
    <property type="term" value="C:proteasome complex"/>
    <property type="evidence" value="ECO:0007669"/>
    <property type="project" value="UniProtKB-KW"/>
</dbReference>
<accession>S9PTB1</accession>
<dbReference type="Gene3D" id="1.20.58.1590">
    <property type="entry name" value="Tethering factor for nuclear proteasome Cut8/Sts1"/>
    <property type="match status" value="1"/>
</dbReference>
<dbReference type="GO" id="GO:0042802">
    <property type="term" value="F:identical protein binding"/>
    <property type="evidence" value="ECO:0007669"/>
    <property type="project" value="EnsemblFungi"/>
</dbReference>
<keyword evidence="6" id="KW-1185">Reference proteome</keyword>
<dbReference type="RefSeq" id="XP_013020510.1">
    <property type="nucleotide sequence ID" value="XM_013165056.1"/>
</dbReference>
<dbReference type="eggNOG" id="ENOG502RNK4">
    <property type="taxonomic scope" value="Eukaryota"/>
</dbReference>
<dbReference type="InterPro" id="IPR038422">
    <property type="entry name" value="Cut8/Sts1_sf"/>
</dbReference>
<organism evidence="5 6">
    <name type="scientific">Schizosaccharomyces octosporus (strain yFS286)</name>
    <name type="common">Fission yeast</name>
    <name type="synonym">Octosporomyces octosporus</name>
    <dbReference type="NCBI Taxonomy" id="483514"/>
    <lineage>
        <taxon>Eukaryota</taxon>
        <taxon>Fungi</taxon>
        <taxon>Dikarya</taxon>
        <taxon>Ascomycota</taxon>
        <taxon>Taphrinomycotina</taxon>
        <taxon>Schizosaccharomycetes</taxon>
        <taxon>Schizosaccharomycetales</taxon>
        <taxon>Schizosaccharomycetaceae</taxon>
        <taxon>Schizosaccharomyces</taxon>
    </lineage>
</organism>
<protein>
    <recommendedName>
        <fullName evidence="3">Tethering factor for nuclear proteasome STS1</fullName>
    </recommendedName>
</protein>
<evidence type="ECO:0000256" key="4">
    <source>
        <dbReference type="SAM" id="Coils"/>
    </source>
</evidence>
<dbReference type="OrthoDB" id="10061064at2759"/>
<dbReference type="AlphaFoldDB" id="S9PTB1"/>
<keyword evidence="3" id="KW-0963">Cytoplasm</keyword>
<evidence type="ECO:0000256" key="1">
    <source>
        <dbReference type="ARBA" id="ARBA00006199"/>
    </source>
</evidence>
<evidence type="ECO:0000256" key="3">
    <source>
        <dbReference type="RuleBase" id="RU368013"/>
    </source>
</evidence>
<comment type="function">
    <text evidence="3">Involved in ubiquitin-mediated protein degradation. Regulatory factor in the ubiquitin/proteasome pathway that controls the turnover of proteasome substrates. Targets proteasomes to the nucleus and facilitates the degradation of nuclear proteins.</text>
</comment>
<dbReference type="GO" id="GO:0000785">
    <property type="term" value="C:chromatin"/>
    <property type="evidence" value="ECO:0007669"/>
    <property type="project" value="EnsemblFungi"/>
</dbReference>
<dbReference type="GeneID" id="25033178"/>
<keyword evidence="4" id="KW-0175">Coiled coil</keyword>
<keyword evidence="3" id="KW-0653">Protein transport</keyword>
<comment type="subunit">
    <text evidence="3">Binds the proteasome.</text>
</comment>
<keyword evidence="2 3" id="KW-0539">Nucleus</keyword>
<dbReference type="GO" id="GO:0032934">
    <property type="term" value="F:sterol binding"/>
    <property type="evidence" value="ECO:0007669"/>
    <property type="project" value="EnsemblFungi"/>
</dbReference>
<dbReference type="EMBL" id="KE503208">
    <property type="protein sequence ID" value="EPX70743.1"/>
    <property type="molecule type" value="Genomic_DNA"/>
</dbReference>
<sequence length="265" mass="30651">METLSYTYMKKRKADSDEPIVKKARPLPVGNHLPLPRLFQYTEKQQLVSLLLQCVEKHPDLGRNIREKLPVPSLETCIGTMQKLSETLHSSFPYGGDKRGEYAFNRIREKYMAVLHALNDLVPCYLPPHSTCFEHNFAFLDAATNVVHQLPEFHNPNHNVYKSQAYYELTGAWLVVLKQLEERPILPLLPIEELEEHNQKSQNRLQEAVVYLKELRENEPILRDRNAAIQQLQAPPNHLHYYGATNGMNMGNDSGIGWLNMHQYI</sequence>
<dbReference type="GO" id="GO:0015031">
    <property type="term" value="P:protein transport"/>
    <property type="evidence" value="ECO:0007669"/>
    <property type="project" value="UniProtKB-UniRule"/>
</dbReference>
<dbReference type="PANTHER" id="PTHR28032:SF1">
    <property type="entry name" value="FI02826P"/>
    <property type="match status" value="1"/>
</dbReference>
<evidence type="ECO:0000256" key="2">
    <source>
        <dbReference type="ARBA" id="ARBA00023242"/>
    </source>
</evidence>
<dbReference type="GO" id="GO:0034399">
    <property type="term" value="C:nuclear periphery"/>
    <property type="evidence" value="ECO:0007669"/>
    <property type="project" value="EnsemblFungi"/>
</dbReference>
<dbReference type="InterPro" id="IPR013868">
    <property type="entry name" value="Cut8/Sts1_fam"/>
</dbReference>
<dbReference type="HOGENOM" id="CLU_1062295_0_0_1"/>
<dbReference type="Pfam" id="PF08559">
    <property type="entry name" value="Cut8"/>
    <property type="match status" value="1"/>
</dbReference>
<comment type="subcellular location">
    <subcellularLocation>
        <location evidence="3">Cytoplasm</location>
    </subcellularLocation>
    <subcellularLocation>
        <location evidence="3">Nucleus</location>
    </subcellularLocation>
</comment>